<reference evidence="5" key="1">
    <citation type="journal article" date="2015" name="Genome Announc.">
        <title>Draft Genome Sequence of the Pathogenic Filamentous Fungus Aspergillus udagawae Strain IFM 46973T.</title>
        <authorList>
            <person name="Kusuya Y."/>
            <person name="Takahashi-Nakaguchi A."/>
            <person name="Takahashi H."/>
            <person name="Yaguchi T."/>
        </authorList>
    </citation>
    <scope>NUCLEOTIDE SEQUENCE</scope>
    <source>
        <strain evidence="5">IFM 46973</strain>
    </source>
</reference>
<proteinExistence type="inferred from homology"/>
<comment type="similarity">
    <text evidence="3">Belongs to the NRP synthetase family.</text>
</comment>
<dbReference type="PROSITE" id="PS50075">
    <property type="entry name" value="CARRIER"/>
    <property type="match status" value="1"/>
</dbReference>
<dbReference type="InterPro" id="IPR042099">
    <property type="entry name" value="ANL_N_sf"/>
</dbReference>
<dbReference type="NCBIfam" id="TIGR01746">
    <property type="entry name" value="Thioester-redct"/>
    <property type="match status" value="1"/>
</dbReference>
<feature type="domain" description="Carrier" evidence="4">
    <location>
        <begin position="539"/>
        <end position="616"/>
    </location>
</feature>
<keyword evidence="2" id="KW-0597">Phosphoprotein</keyword>
<keyword evidence="1" id="KW-0596">Phosphopantetheine</keyword>
<dbReference type="InterPro" id="IPR009081">
    <property type="entry name" value="PP-bd_ACP"/>
</dbReference>
<dbReference type="PANTHER" id="PTHR44845">
    <property type="entry name" value="CARRIER DOMAIN-CONTAINING PROTEIN"/>
    <property type="match status" value="1"/>
</dbReference>
<evidence type="ECO:0000256" key="3">
    <source>
        <dbReference type="ARBA" id="ARBA00029454"/>
    </source>
</evidence>
<dbReference type="SMART" id="SM00823">
    <property type="entry name" value="PKS_PP"/>
    <property type="match status" value="1"/>
</dbReference>
<dbReference type="Pfam" id="PF00501">
    <property type="entry name" value="AMP-binding"/>
    <property type="match status" value="1"/>
</dbReference>
<evidence type="ECO:0000259" key="4">
    <source>
        <dbReference type="PROSITE" id="PS50075"/>
    </source>
</evidence>
<protein>
    <submittedName>
        <fullName evidence="5">NRPS-like protein biosynthetic cluster</fullName>
    </submittedName>
</protein>
<dbReference type="InterPro" id="IPR020845">
    <property type="entry name" value="AMP-binding_CS"/>
</dbReference>
<comment type="caution">
    <text evidence="5">The sequence shown here is derived from an EMBL/GenBank/DDBJ whole genome shotgun (WGS) entry which is preliminary data.</text>
</comment>
<dbReference type="Gene3D" id="3.40.50.12780">
    <property type="entry name" value="N-terminal domain of ligase-like"/>
    <property type="match status" value="1"/>
</dbReference>
<dbReference type="SUPFAM" id="SSF51735">
    <property type="entry name" value="NAD(P)-binding Rossmann-fold domains"/>
    <property type="match status" value="1"/>
</dbReference>
<dbReference type="Gene3D" id="1.10.1200.10">
    <property type="entry name" value="ACP-like"/>
    <property type="match status" value="1"/>
</dbReference>
<evidence type="ECO:0000313" key="5">
    <source>
        <dbReference type="EMBL" id="GIC87792.1"/>
    </source>
</evidence>
<sequence length="1042" mass="113962">MGSILPDVSEYDRVISSGEGLGQIFYQRMLEDPEAVAIIDEQSKSLSYRAIHEKATNLARTLVEHESSPGDRVGVIVDHGLWDAVTQVAIIYAGGTCVPIDPLLPDQQIKSRLMRLGVRHVLVDEANGKRDLPFASFVVTHGRNESTDAGEGRFPMATSVDHCSHLIHTSGTTSEPKAVQIAARSIIHVAHHAPYEPVRKSDVVGHPNKTSFDVALFDIWGALLRGAAVGVLSKTTLLDSAALAAAIRRLGITITAITAPLVNLAAATYPTTFAPLRVVLMGGEAVNLRAMEAILTAGPPQHLMNAYGPTECCVYCLTHEITFDDVSAGKVSIGETIGRNVCCVCDEDGNPVPAGEEGELLVGGPGVSPGYVDQPEKNAKTFVAVPGMIDPVSNQPYRMYRTGDLVRQRPDGQHDFLGRRDEQVKIRGFRVELAAVRSVLMNTGHFAEVFAMAMNSQAAEASATLVAFAVLRADSAKNAVADAVEIAKATLPDFMVPHIEVITEMPLNAHAKIDRRKLEALYNQRQERLLEKINCSKKEKVMSTRQQIASIWAMILATPVPEYADEDDFFALGGTSLQASLLITRIRQQLSTEISLLTLYDHPTIGELAAIVDKHRGSSMATIRDEQDILAADINLGDDLELPLEPVVDWRRDTEGRVFLTGATGFVGAFYLAALLLMPGVHQVGCLVRASTPAKGFQRIRAALIKYGLWQDSFSSKILPLCGNLQDPWLGMGEERFQEIARWSSVIFHLGALVNYTKPYSLHRPANVIGTANIARFAVTGRPKGLHYCSSISCFGPTGFVNGSKVIYEDASLLPHLPALPYDHGYAQSQWAADALLQRLINRGFPIAIYRPGFITGDSKTGVCNPDDFFSRLIRAGLDLGCYPDLPDQRKEFVPVDYVVAAMLHISCSVFSLGHAFHLLPSRAASVDMTETMQLLGQVRGTAIERLSYEQWIERLSATSHASLQPLLPMLAEKVRDGLSRWELYEKMPIYDATNTRRALAMLPSPIECPPFDRALVKKYVDYLYAIEKGQPYTPVRIASAP</sequence>
<name>A0A8E0UVV9_9EURO</name>
<dbReference type="Pfam" id="PF00550">
    <property type="entry name" value="PP-binding"/>
    <property type="match status" value="1"/>
</dbReference>
<reference evidence="5" key="2">
    <citation type="submission" date="2021-01" db="EMBL/GenBank/DDBJ databases">
        <title>Pan-genome distribution and transcriptional activeness of fungal secondary metabolism genes in Aspergillus section Fumigati.</title>
        <authorList>
            <person name="Takahashi H."/>
            <person name="Umemura M."/>
            <person name="Ninomiya A."/>
            <person name="Kusuya Y."/>
            <person name="Urayama S."/>
            <person name="Shimizu M."/>
            <person name="Watanabe A."/>
            <person name="Kamei K."/>
            <person name="Yaguchi T."/>
            <person name="Hagiwara D."/>
        </authorList>
    </citation>
    <scope>NUCLEOTIDE SEQUENCE</scope>
    <source>
        <strain evidence="5">IFM 46973</strain>
    </source>
</reference>
<dbReference type="Gene3D" id="3.30.300.30">
    <property type="match status" value="1"/>
</dbReference>
<dbReference type="Gene3D" id="3.40.50.720">
    <property type="entry name" value="NAD(P)-binding Rossmann-like Domain"/>
    <property type="match status" value="1"/>
</dbReference>
<organism evidence="5 6">
    <name type="scientific">Aspergillus udagawae</name>
    <dbReference type="NCBI Taxonomy" id="91492"/>
    <lineage>
        <taxon>Eukaryota</taxon>
        <taxon>Fungi</taxon>
        <taxon>Dikarya</taxon>
        <taxon>Ascomycota</taxon>
        <taxon>Pezizomycotina</taxon>
        <taxon>Eurotiomycetes</taxon>
        <taxon>Eurotiomycetidae</taxon>
        <taxon>Eurotiales</taxon>
        <taxon>Aspergillaceae</taxon>
        <taxon>Aspergillus</taxon>
        <taxon>Aspergillus subgen. Fumigati</taxon>
    </lineage>
</organism>
<dbReference type="PANTHER" id="PTHR44845:SF6">
    <property type="entry name" value="BETA-ALANINE-ACTIVATING ENZYME"/>
    <property type="match status" value="1"/>
</dbReference>
<dbReference type="InterPro" id="IPR036291">
    <property type="entry name" value="NAD(P)-bd_dom_sf"/>
</dbReference>
<dbReference type="PROSITE" id="PS00455">
    <property type="entry name" value="AMP_BINDING"/>
    <property type="match status" value="1"/>
</dbReference>
<dbReference type="GO" id="GO:0031177">
    <property type="term" value="F:phosphopantetheine binding"/>
    <property type="evidence" value="ECO:0007669"/>
    <property type="project" value="InterPro"/>
</dbReference>
<dbReference type="InterPro" id="IPR036736">
    <property type="entry name" value="ACP-like_sf"/>
</dbReference>
<evidence type="ECO:0000313" key="6">
    <source>
        <dbReference type="Proteomes" id="UP000036893"/>
    </source>
</evidence>
<accession>A0A8E0UVV9</accession>
<gene>
    <name evidence="5" type="ORF">Aud_004183</name>
</gene>
<dbReference type="RefSeq" id="XP_043145058.1">
    <property type="nucleotide sequence ID" value="XM_043289123.1"/>
</dbReference>
<evidence type="ECO:0000256" key="2">
    <source>
        <dbReference type="ARBA" id="ARBA00022553"/>
    </source>
</evidence>
<dbReference type="InterPro" id="IPR010080">
    <property type="entry name" value="Thioester_reductase-like_dom"/>
</dbReference>
<dbReference type="EMBL" id="BBXM02000003">
    <property type="protein sequence ID" value="GIC87792.1"/>
    <property type="molecule type" value="Genomic_DNA"/>
</dbReference>
<dbReference type="CDD" id="cd05235">
    <property type="entry name" value="SDR_e1"/>
    <property type="match status" value="1"/>
</dbReference>
<dbReference type="Pfam" id="PF07993">
    <property type="entry name" value="NAD_binding_4"/>
    <property type="match status" value="1"/>
</dbReference>
<dbReference type="InterPro" id="IPR000873">
    <property type="entry name" value="AMP-dep_synth/lig_dom"/>
</dbReference>
<dbReference type="GeneID" id="66991659"/>
<dbReference type="SUPFAM" id="SSF47336">
    <property type="entry name" value="ACP-like"/>
    <property type="match status" value="1"/>
</dbReference>
<dbReference type="InterPro" id="IPR045851">
    <property type="entry name" value="AMP-bd_C_sf"/>
</dbReference>
<dbReference type="InterPro" id="IPR013120">
    <property type="entry name" value="FAR_NAD-bd"/>
</dbReference>
<dbReference type="CDD" id="cd05930">
    <property type="entry name" value="A_NRPS"/>
    <property type="match status" value="1"/>
</dbReference>
<dbReference type="InterPro" id="IPR020806">
    <property type="entry name" value="PKS_PP-bd"/>
</dbReference>
<dbReference type="AlphaFoldDB" id="A0A8E0UVV9"/>
<evidence type="ECO:0000256" key="1">
    <source>
        <dbReference type="ARBA" id="ARBA00022450"/>
    </source>
</evidence>
<dbReference type="SUPFAM" id="SSF56801">
    <property type="entry name" value="Acetyl-CoA synthetase-like"/>
    <property type="match status" value="1"/>
</dbReference>
<dbReference type="Proteomes" id="UP000036893">
    <property type="component" value="Unassembled WGS sequence"/>
</dbReference>